<keyword evidence="2" id="KW-1185">Reference proteome</keyword>
<reference evidence="1 2" key="1">
    <citation type="journal article" date="2019" name="Int. J. Syst. Evol. Microbiol.">
        <title>The Global Catalogue of Microorganisms (GCM) 10K type strain sequencing project: providing services to taxonomists for standard genome sequencing and annotation.</title>
        <authorList>
            <consortium name="The Broad Institute Genomics Platform"/>
            <consortium name="The Broad Institute Genome Sequencing Center for Infectious Disease"/>
            <person name="Wu L."/>
            <person name="Ma J."/>
        </authorList>
    </citation>
    <scope>NUCLEOTIDE SEQUENCE [LARGE SCALE GENOMIC DNA]</scope>
    <source>
        <strain evidence="1 2">JCM 16117</strain>
    </source>
</reference>
<gene>
    <name evidence="1" type="ORF">GCM10009851_22820</name>
</gene>
<accession>A0ABN3DNA6</accession>
<comment type="caution">
    <text evidence="1">The sequence shown here is derived from an EMBL/GenBank/DDBJ whole genome shotgun (WGS) entry which is preliminary data.</text>
</comment>
<dbReference type="Proteomes" id="UP001500929">
    <property type="component" value="Unassembled WGS sequence"/>
</dbReference>
<proteinExistence type="predicted"/>
<dbReference type="RefSeq" id="WP_259479754.1">
    <property type="nucleotide sequence ID" value="NZ_BAAAQY010000006.1"/>
</dbReference>
<dbReference type="EMBL" id="BAAAQY010000006">
    <property type="protein sequence ID" value="GAA2237232.1"/>
    <property type="molecule type" value="Genomic_DNA"/>
</dbReference>
<dbReference type="Pfam" id="PF07920">
    <property type="entry name" value="DUF1684"/>
    <property type="match status" value="1"/>
</dbReference>
<evidence type="ECO:0000313" key="1">
    <source>
        <dbReference type="EMBL" id="GAA2237232.1"/>
    </source>
</evidence>
<protein>
    <submittedName>
        <fullName evidence="1">DUF1684 domain-containing protein</fullName>
    </submittedName>
</protein>
<dbReference type="PANTHER" id="PTHR41913">
    <property type="entry name" value="DUF1684 DOMAIN-CONTAINING PROTEIN"/>
    <property type="match status" value="1"/>
</dbReference>
<evidence type="ECO:0000313" key="2">
    <source>
        <dbReference type="Proteomes" id="UP001500929"/>
    </source>
</evidence>
<dbReference type="InterPro" id="IPR012467">
    <property type="entry name" value="DUF1684"/>
</dbReference>
<dbReference type="PANTHER" id="PTHR41913:SF1">
    <property type="entry name" value="DUF1684 DOMAIN-CONTAINING PROTEIN"/>
    <property type="match status" value="1"/>
</dbReference>
<organism evidence="1 2">
    <name type="scientific">Herbiconiux moechotypicola</name>
    <dbReference type="NCBI Taxonomy" id="637393"/>
    <lineage>
        <taxon>Bacteria</taxon>
        <taxon>Bacillati</taxon>
        <taxon>Actinomycetota</taxon>
        <taxon>Actinomycetes</taxon>
        <taxon>Micrococcales</taxon>
        <taxon>Microbacteriaceae</taxon>
        <taxon>Herbiconiux</taxon>
    </lineage>
</organism>
<sequence>MTTPLSTLPTEPATAFTADWQAWHDELERSRRDPHGFLAYSSITLLDGTPRAIDGAPGLWSTGPDGPRVDLPEGETIELDGITITGAHGFGPLEERQRRRATWRDAVLELSRRGGHDLLRPVHPESPRRTGYLGTPTFEPDPRWVVEGLFVPWDEPRDLSIDAAVDGIVHTHTSPGVVEFTIDGVELSLVVFEGGPTPGSLFTVFTDATSGVSTYPASRALHGFEVGDDSRVVLDFTRTSNLQCAYTPYSPCPLAPAQNRLPVAIEAGERTPHGDPRAADD</sequence>
<name>A0ABN3DNA6_9MICO</name>